<organism evidence="3">
    <name type="scientific">Arundo donax</name>
    <name type="common">Giant reed</name>
    <name type="synonym">Donax arundinaceus</name>
    <dbReference type="NCBI Taxonomy" id="35708"/>
    <lineage>
        <taxon>Eukaryota</taxon>
        <taxon>Viridiplantae</taxon>
        <taxon>Streptophyta</taxon>
        <taxon>Embryophyta</taxon>
        <taxon>Tracheophyta</taxon>
        <taxon>Spermatophyta</taxon>
        <taxon>Magnoliopsida</taxon>
        <taxon>Liliopsida</taxon>
        <taxon>Poales</taxon>
        <taxon>Poaceae</taxon>
        <taxon>PACMAD clade</taxon>
        <taxon>Arundinoideae</taxon>
        <taxon>Arundineae</taxon>
        <taxon>Arundo</taxon>
    </lineage>
</organism>
<dbReference type="AlphaFoldDB" id="A0A0A9F0D5"/>
<accession>A0A0A9F0D5</accession>
<sequence>MLSGYLVFKSDPGFTSLCGAAIALGGMSVYTYLGMKESSAIGGKRKPLSSRQNSHLSKSKVIIDGEKRETRPVDSV</sequence>
<feature type="compositionally biased region" description="Basic and acidic residues" evidence="1">
    <location>
        <begin position="61"/>
        <end position="76"/>
    </location>
</feature>
<evidence type="ECO:0000256" key="2">
    <source>
        <dbReference type="SAM" id="Phobius"/>
    </source>
</evidence>
<evidence type="ECO:0008006" key="4">
    <source>
        <dbReference type="Google" id="ProtNLM"/>
    </source>
</evidence>
<reference evidence="3" key="2">
    <citation type="journal article" date="2015" name="Data Brief">
        <title>Shoot transcriptome of the giant reed, Arundo donax.</title>
        <authorList>
            <person name="Barrero R.A."/>
            <person name="Guerrero F.D."/>
            <person name="Moolhuijzen P."/>
            <person name="Goolsby J.A."/>
            <person name="Tidwell J."/>
            <person name="Bellgard S.E."/>
            <person name="Bellgard M.I."/>
        </authorList>
    </citation>
    <scope>NUCLEOTIDE SEQUENCE</scope>
    <source>
        <tissue evidence="3">Shoot tissue taken approximately 20 cm above the soil surface</tissue>
    </source>
</reference>
<feature type="transmembrane region" description="Helical" evidence="2">
    <location>
        <begin position="12"/>
        <end position="35"/>
    </location>
</feature>
<proteinExistence type="predicted"/>
<keyword evidence="2" id="KW-0472">Membrane</keyword>
<feature type="region of interest" description="Disordered" evidence="1">
    <location>
        <begin position="42"/>
        <end position="76"/>
    </location>
</feature>
<keyword evidence="2" id="KW-1133">Transmembrane helix</keyword>
<reference evidence="3" key="1">
    <citation type="submission" date="2014-09" db="EMBL/GenBank/DDBJ databases">
        <authorList>
            <person name="Magalhaes I.L.F."/>
            <person name="Oliveira U."/>
            <person name="Santos F.R."/>
            <person name="Vidigal T.H.D.A."/>
            <person name="Brescovit A.D."/>
            <person name="Santos A.J."/>
        </authorList>
    </citation>
    <scope>NUCLEOTIDE SEQUENCE</scope>
    <source>
        <tissue evidence="3">Shoot tissue taken approximately 20 cm above the soil surface</tissue>
    </source>
</reference>
<evidence type="ECO:0000256" key="1">
    <source>
        <dbReference type="SAM" id="MobiDB-lite"/>
    </source>
</evidence>
<dbReference type="EMBL" id="GBRH01193242">
    <property type="protein sequence ID" value="JAE04654.1"/>
    <property type="molecule type" value="Transcribed_RNA"/>
</dbReference>
<evidence type="ECO:0000313" key="3">
    <source>
        <dbReference type="EMBL" id="JAE04654.1"/>
    </source>
</evidence>
<name>A0A0A9F0D5_ARUDO</name>
<protein>
    <recommendedName>
        <fullName evidence="4">Sugar phosphate transporter domain-containing protein</fullName>
    </recommendedName>
</protein>
<keyword evidence="2" id="KW-0812">Transmembrane</keyword>